<dbReference type="GO" id="GO:1901029">
    <property type="term" value="P:negative regulation of mitochondrial outer membrane permeabilization involved in apoptotic signaling pathway"/>
    <property type="evidence" value="ECO:0007669"/>
    <property type="project" value="TreeGrafter"/>
</dbReference>
<sequence>MDDFPMPDVDDAIKFGKDFVTGATVAVVAKTVVAPVERVKLILQLQSAQATISSDKRYKGVVDCFLRVPKEQGFFSFWRGNFVNILRSCSH</sequence>
<comment type="subcellular location">
    <subcellularLocation>
        <location evidence="17">Membrane</location>
        <topology evidence="17">Multi-pass membrane protein</topology>
    </subcellularLocation>
    <subcellularLocation>
        <location evidence="1">Mitochondrion inner membrane</location>
        <topology evidence="1">Multi-pass membrane protein</topology>
    </subcellularLocation>
</comment>
<accession>A0A4U5NF40</accession>
<evidence type="ECO:0000256" key="16">
    <source>
        <dbReference type="RuleBase" id="RU000488"/>
    </source>
</evidence>
<evidence type="ECO:0000256" key="12">
    <source>
        <dbReference type="ARBA" id="ARBA00023128"/>
    </source>
</evidence>
<dbReference type="PRINTS" id="PR00927">
    <property type="entry name" value="ADPTRNSLCASE"/>
</dbReference>
<dbReference type="InterPro" id="IPR002067">
    <property type="entry name" value="MCP"/>
</dbReference>
<evidence type="ECO:0000256" key="9">
    <source>
        <dbReference type="ARBA" id="ARBA00022799"/>
    </source>
</evidence>
<dbReference type="GO" id="GO:0140021">
    <property type="term" value="P:mitochondrial ADP transmembrane transport"/>
    <property type="evidence" value="ECO:0007669"/>
    <property type="project" value="InterPro"/>
</dbReference>
<name>A0A4U5NF40_STECR</name>
<dbReference type="PANTHER" id="PTHR45635">
    <property type="entry name" value="ADP,ATP CARRIER PROTEIN 1-RELATED-RELATED"/>
    <property type="match status" value="1"/>
</dbReference>
<gene>
    <name evidence="18" type="ORF">L596_015155</name>
</gene>
<dbReference type="InterPro" id="IPR018108">
    <property type="entry name" value="MCP_transmembrane"/>
</dbReference>
<evidence type="ECO:0000256" key="4">
    <source>
        <dbReference type="ARBA" id="ARBA00022481"/>
    </source>
</evidence>
<keyword evidence="10" id="KW-1133">Transmembrane helix</keyword>
<comment type="catalytic activity">
    <reaction evidence="14">
        <text>ADP(in) + ATP(out) = ADP(out) + ATP(in)</text>
        <dbReference type="Rhea" id="RHEA:34999"/>
        <dbReference type="ChEBI" id="CHEBI:30616"/>
        <dbReference type="ChEBI" id="CHEBI:456216"/>
    </reaction>
</comment>
<dbReference type="AlphaFoldDB" id="A0A4U5NF40"/>
<evidence type="ECO:0000256" key="11">
    <source>
        <dbReference type="ARBA" id="ARBA00022990"/>
    </source>
</evidence>
<evidence type="ECO:0000256" key="14">
    <source>
        <dbReference type="ARBA" id="ARBA00024537"/>
    </source>
</evidence>
<evidence type="ECO:0000256" key="10">
    <source>
        <dbReference type="ARBA" id="ARBA00022989"/>
    </source>
</evidence>
<proteinExistence type="inferred from homology"/>
<evidence type="ECO:0000256" key="17">
    <source>
        <dbReference type="RuleBase" id="RU368008"/>
    </source>
</evidence>
<evidence type="ECO:0000256" key="5">
    <source>
        <dbReference type="ARBA" id="ARBA00022553"/>
    </source>
</evidence>
<comment type="caution">
    <text evidence="18">The sequence shown here is derived from an EMBL/GenBank/DDBJ whole genome shotgun (WGS) entry which is preliminary data.</text>
</comment>
<dbReference type="SUPFAM" id="SSF103506">
    <property type="entry name" value="Mitochondrial carrier"/>
    <property type="match status" value="1"/>
</dbReference>
<evidence type="ECO:0000256" key="1">
    <source>
        <dbReference type="ARBA" id="ARBA00004448"/>
    </source>
</evidence>
<evidence type="ECO:0000256" key="7">
    <source>
        <dbReference type="ARBA" id="ARBA00022737"/>
    </source>
</evidence>
<dbReference type="PANTHER" id="PTHR45635:SF32">
    <property type="entry name" value="ADP_ATP TRANSLOCASE 1"/>
    <property type="match status" value="1"/>
</dbReference>
<keyword evidence="8" id="KW-0999">Mitochondrion inner membrane</keyword>
<feature type="repeat" description="Solcar" evidence="15">
    <location>
        <begin position="13"/>
        <end position="91"/>
    </location>
</feature>
<keyword evidence="11" id="KW-0007">Acetylation</keyword>
<reference evidence="18" key="2">
    <citation type="journal article" date="2015" name="Genome Biol.">
        <title>Comparative genomics of Steinernema reveals deeply conserved gene regulatory networks.</title>
        <authorList>
            <person name="Dillman A.R."/>
            <person name="Macchietto M."/>
            <person name="Porter C.F."/>
            <person name="Rogers A."/>
            <person name="Williams B."/>
            <person name="Antoshechkin I."/>
            <person name="Lee M.M."/>
            <person name="Goodwin Z."/>
            <person name="Lu X."/>
            <person name="Lewis E.E."/>
            <person name="Goodrich-Blair H."/>
            <person name="Stock S.P."/>
            <person name="Adams B.J."/>
            <person name="Sternberg P.W."/>
            <person name="Mortazavi A."/>
        </authorList>
    </citation>
    <scope>NUCLEOTIDE SEQUENCE [LARGE SCALE GENOMIC DNA]</scope>
    <source>
        <strain evidence="18">ALL</strain>
    </source>
</reference>
<evidence type="ECO:0000256" key="13">
    <source>
        <dbReference type="ARBA" id="ARBA00023136"/>
    </source>
</evidence>
<dbReference type="STRING" id="34508.A0A4U5NF40"/>
<comment type="function">
    <text evidence="17">Catalyzes the exchange of ADP and ATP across the membrane.</text>
</comment>
<dbReference type="OrthoDB" id="270584at2759"/>
<organism evidence="18">
    <name type="scientific">Steinernema carpocapsae</name>
    <name type="common">Entomopathogenic nematode</name>
    <dbReference type="NCBI Taxonomy" id="34508"/>
    <lineage>
        <taxon>Eukaryota</taxon>
        <taxon>Metazoa</taxon>
        <taxon>Ecdysozoa</taxon>
        <taxon>Nematoda</taxon>
        <taxon>Chromadorea</taxon>
        <taxon>Rhabditida</taxon>
        <taxon>Tylenchina</taxon>
        <taxon>Panagrolaimomorpha</taxon>
        <taxon>Strongyloidoidea</taxon>
        <taxon>Steinernematidae</taxon>
        <taxon>Steinernema</taxon>
    </lineage>
</organism>
<keyword evidence="12" id="KW-0496">Mitochondrion</keyword>
<comment type="similarity">
    <text evidence="2 16">Belongs to the mitochondrial carrier (TC 2.A.29) family.</text>
</comment>
<dbReference type="GO" id="GO:0005471">
    <property type="term" value="F:ATP:ADP antiporter activity"/>
    <property type="evidence" value="ECO:0007669"/>
    <property type="project" value="UniProtKB-UniRule"/>
</dbReference>
<protein>
    <recommendedName>
        <fullName evidence="17">ADP/ATP translocase</fullName>
    </recommendedName>
    <alternativeName>
        <fullName evidence="17">ADP,ATP carrier protein</fullName>
    </alternativeName>
</protein>
<dbReference type="PRINTS" id="PR00926">
    <property type="entry name" value="MITOCARRIER"/>
</dbReference>
<dbReference type="Pfam" id="PF00153">
    <property type="entry name" value="Mito_carr"/>
    <property type="match status" value="1"/>
</dbReference>
<evidence type="ECO:0000256" key="15">
    <source>
        <dbReference type="PROSITE-ProRule" id="PRU00282"/>
    </source>
</evidence>
<evidence type="ECO:0000256" key="2">
    <source>
        <dbReference type="ARBA" id="ARBA00006375"/>
    </source>
</evidence>
<dbReference type="GO" id="GO:1990544">
    <property type="term" value="P:mitochondrial ATP transmembrane transport"/>
    <property type="evidence" value="ECO:0007669"/>
    <property type="project" value="InterPro"/>
</dbReference>
<keyword evidence="4" id="KW-0488">Methylation</keyword>
<comment type="subunit">
    <text evidence="17">Monomer.</text>
</comment>
<reference evidence="18" key="3">
    <citation type="journal article" date="2019" name="G3 (Bethesda)">
        <title>Hybrid Assembly of the Genome of the Entomopathogenic Nematode Steinernema carpocapsae Identifies the X-Chromosome.</title>
        <authorList>
            <person name="Serra L."/>
            <person name="Macchietto M."/>
            <person name="Macias-Munoz A."/>
            <person name="McGill C.J."/>
            <person name="Rodriguez I.M."/>
            <person name="Rodriguez B."/>
            <person name="Murad R."/>
            <person name="Mortazavi A."/>
        </authorList>
    </citation>
    <scope>NUCLEOTIDE SEQUENCE</scope>
    <source>
        <strain evidence="18">ALL</strain>
    </source>
</reference>
<dbReference type="PROSITE" id="PS50920">
    <property type="entry name" value="SOLCAR"/>
    <property type="match status" value="1"/>
</dbReference>
<dbReference type="GO" id="GO:0005743">
    <property type="term" value="C:mitochondrial inner membrane"/>
    <property type="evidence" value="ECO:0007669"/>
    <property type="project" value="UniProtKB-SubCell"/>
</dbReference>
<reference evidence="18" key="1">
    <citation type="submission" date="2013-11" db="EMBL/GenBank/DDBJ databases">
        <authorList>
            <person name="Sternberg P."/>
            <person name="Dillman A."/>
            <person name="Macchietto M."/>
        </authorList>
    </citation>
    <scope>NUCLEOTIDE SEQUENCE</scope>
    <source>
        <strain evidence="18">ALL</strain>
    </source>
</reference>
<dbReference type="EMBL" id="AZBU02000004">
    <property type="protein sequence ID" value="TKR81253.1"/>
    <property type="molecule type" value="Genomic_DNA"/>
</dbReference>
<keyword evidence="6 15" id="KW-0812">Transmembrane</keyword>
<evidence type="ECO:0000256" key="3">
    <source>
        <dbReference type="ARBA" id="ARBA00022448"/>
    </source>
</evidence>
<dbReference type="InterPro" id="IPR002113">
    <property type="entry name" value="ADT_euk_type"/>
</dbReference>
<keyword evidence="7" id="KW-0677">Repeat</keyword>
<evidence type="ECO:0000256" key="6">
    <source>
        <dbReference type="ARBA" id="ARBA00022692"/>
    </source>
</evidence>
<evidence type="ECO:0000313" key="18">
    <source>
        <dbReference type="EMBL" id="TKR81253.1"/>
    </source>
</evidence>
<dbReference type="Gene3D" id="1.50.40.10">
    <property type="entry name" value="Mitochondrial carrier domain"/>
    <property type="match status" value="1"/>
</dbReference>
<keyword evidence="5" id="KW-0597">Phosphoprotein</keyword>
<keyword evidence="9" id="KW-0702">S-nitrosylation</keyword>
<keyword evidence="3 16" id="KW-0813">Transport</keyword>
<keyword evidence="13 15" id="KW-0472">Membrane</keyword>
<evidence type="ECO:0000256" key="8">
    <source>
        <dbReference type="ARBA" id="ARBA00022792"/>
    </source>
</evidence>
<dbReference type="InterPro" id="IPR023395">
    <property type="entry name" value="MCP_dom_sf"/>
</dbReference>